<evidence type="ECO:0000313" key="1">
    <source>
        <dbReference type="EMBL" id="QOD60685.1"/>
    </source>
</evidence>
<gene>
    <name evidence="1" type="ORF">H9I45_15300</name>
</gene>
<dbReference type="EMBL" id="CP061813">
    <property type="protein sequence ID" value="QOD60685.1"/>
    <property type="molecule type" value="Genomic_DNA"/>
</dbReference>
<evidence type="ECO:0000313" key="2">
    <source>
        <dbReference type="Proteomes" id="UP000516764"/>
    </source>
</evidence>
<dbReference type="Proteomes" id="UP000516764">
    <property type="component" value="Chromosome"/>
</dbReference>
<name>A0A7L8AF94_9FLAO</name>
<reference evidence="1 2" key="1">
    <citation type="journal article" date="2016" name="Int. J. Syst. Evol. Microbiol.">
        <title>Polaribacter haliotis sp. nov., isolated from the gut of abalone Haliotis discus hannai.</title>
        <authorList>
            <person name="Kim Y.O."/>
            <person name="Park I.S."/>
            <person name="Park S."/>
            <person name="Nam B.H."/>
            <person name="Park J.M."/>
            <person name="Kim D.G."/>
            <person name="Yoon J.H."/>
        </authorList>
    </citation>
    <scope>NUCLEOTIDE SEQUENCE [LARGE SCALE GENOMIC DNA]</scope>
    <source>
        <strain evidence="1 2">KCTC 52418</strain>
    </source>
</reference>
<sequence>MNDLELFDFFNFFKKDNFIEHLYDKFVSQGELLKNEKNKAVFRTPGNHFIDETTGVESIVYPTERVLDFQNDFIPKLIEINAEKYLNFCKKMEIKLLNNLSSWYYFLDSLAENLFNDKLFFKQSKNLNNYPSIRKKLLETIEGLLLNFNSKLEPPTEIHKIKLGLKKTEICFLFYWMLEAGYFPEKFGIEKLSKILQTNFMRKASIDKDVYLEMKDSTSELSKIKKGEIIPSERLIKFLKDIINKHDK</sequence>
<organism evidence="1 2">
    <name type="scientific">Polaribacter haliotis</name>
    <dbReference type="NCBI Taxonomy" id="1888915"/>
    <lineage>
        <taxon>Bacteria</taxon>
        <taxon>Pseudomonadati</taxon>
        <taxon>Bacteroidota</taxon>
        <taxon>Flavobacteriia</taxon>
        <taxon>Flavobacteriales</taxon>
        <taxon>Flavobacteriaceae</taxon>
    </lineage>
</organism>
<protein>
    <submittedName>
        <fullName evidence="1">Uncharacterized protein</fullName>
    </submittedName>
</protein>
<proteinExistence type="predicted"/>
<accession>A0A7L8AF94</accession>
<dbReference type="KEGG" id="phal:H9I45_15300"/>
<dbReference type="AlphaFoldDB" id="A0A7L8AF94"/>
<keyword evidence="2" id="KW-1185">Reference proteome</keyword>
<dbReference type="RefSeq" id="WP_088354259.1">
    <property type="nucleotide sequence ID" value="NZ_CP061813.1"/>
</dbReference>